<evidence type="ECO:0000313" key="3">
    <source>
        <dbReference type="EMBL" id="KAK8376632.1"/>
    </source>
</evidence>
<dbReference type="EMBL" id="JARAKH010000048">
    <property type="protein sequence ID" value="KAK8376632.1"/>
    <property type="molecule type" value="Genomic_DNA"/>
</dbReference>
<feature type="compositionally biased region" description="Polar residues" evidence="2">
    <location>
        <begin position="191"/>
        <end position="200"/>
    </location>
</feature>
<protein>
    <recommendedName>
        <fullName evidence="5">Protein FAM107B</fullName>
    </recommendedName>
</protein>
<reference evidence="3 4" key="1">
    <citation type="submission" date="2023-03" db="EMBL/GenBank/DDBJ databases">
        <title>High-quality genome of Scylla paramamosain provides insights in environmental adaptation.</title>
        <authorList>
            <person name="Zhang L."/>
        </authorList>
    </citation>
    <scope>NUCLEOTIDE SEQUENCE [LARGE SCALE GENOMIC DNA]</scope>
    <source>
        <strain evidence="3">LZ_2023a</strain>
        <tissue evidence="3">Muscle</tissue>
    </source>
</reference>
<keyword evidence="4" id="KW-1185">Reference proteome</keyword>
<dbReference type="EMBL" id="JARAKH010000048">
    <property type="protein sequence ID" value="KAK8376631.1"/>
    <property type="molecule type" value="Genomic_DNA"/>
</dbReference>
<evidence type="ECO:0000256" key="2">
    <source>
        <dbReference type="SAM" id="MobiDB-lite"/>
    </source>
</evidence>
<feature type="compositionally biased region" description="Basic residues" evidence="2">
    <location>
        <begin position="99"/>
        <end position="117"/>
    </location>
</feature>
<dbReference type="EMBL" id="JARAKH010000048">
    <property type="protein sequence ID" value="KAK8376630.1"/>
    <property type="molecule type" value="Genomic_DNA"/>
</dbReference>
<comment type="caution">
    <text evidence="3">The sequence shown here is derived from an EMBL/GenBank/DDBJ whole genome shotgun (WGS) entry which is preliminary data.</text>
</comment>
<feature type="region of interest" description="Disordered" evidence="2">
    <location>
        <begin position="190"/>
        <end position="219"/>
    </location>
</feature>
<feature type="compositionally biased region" description="Basic and acidic residues" evidence="2">
    <location>
        <begin position="202"/>
        <end position="218"/>
    </location>
</feature>
<feature type="compositionally biased region" description="Low complexity" evidence="2">
    <location>
        <begin position="88"/>
        <end position="98"/>
    </location>
</feature>
<evidence type="ECO:0008006" key="5">
    <source>
        <dbReference type="Google" id="ProtNLM"/>
    </source>
</evidence>
<accession>A0AAW0SPC1</accession>
<dbReference type="AlphaFoldDB" id="A0AAW0SPC1"/>
<sequence length="333" mass="36886">MPLKRSSSVAMPYAGSGKGESGRKGFCITACSAEEWAATLAMLSNMPRAHYTRRPHRNSDSESNSNSRSKSSDHSRHRSASDGKERSGSSSGSDSFSGHSKRSTSSGRHKEHRHHQRQSAAAAAAAATPSRNQSSSKSSSREVHVKALGELQTATARLPHPEVVYGAMIPEPDYSDDEREATVTKQAALISRNNQVNASSPAKKEKDAGEGNKGRMDENGLIMPKKLVNPCLESTEKKSLHRELLYNQKRGVNVLNQKTELQKAMEKHNDKKVLKEIQKEKEAALTPFQKALDERAQRIEQMEKAETKDVENEKDKCEFQKIHAKVRAKMEVQ</sequence>
<dbReference type="Pfam" id="PF06625">
    <property type="entry name" value="DUF1151"/>
    <property type="match status" value="1"/>
</dbReference>
<dbReference type="PANTHER" id="PTHR16768:SF5">
    <property type="entry name" value="FI14214P"/>
    <property type="match status" value="1"/>
</dbReference>
<organism evidence="3 4">
    <name type="scientific">Scylla paramamosain</name>
    <name type="common">Mud crab</name>
    <dbReference type="NCBI Taxonomy" id="85552"/>
    <lineage>
        <taxon>Eukaryota</taxon>
        <taxon>Metazoa</taxon>
        <taxon>Ecdysozoa</taxon>
        <taxon>Arthropoda</taxon>
        <taxon>Crustacea</taxon>
        <taxon>Multicrustacea</taxon>
        <taxon>Malacostraca</taxon>
        <taxon>Eumalacostraca</taxon>
        <taxon>Eucarida</taxon>
        <taxon>Decapoda</taxon>
        <taxon>Pleocyemata</taxon>
        <taxon>Brachyura</taxon>
        <taxon>Eubrachyura</taxon>
        <taxon>Portunoidea</taxon>
        <taxon>Portunidae</taxon>
        <taxon>Portuninae</taxon>
        <taxon>Scylla</taxon>
    </lineage>
</organism>
<gene>
    <name evidence="3" type="ORF">O3P69_009918</name>
</gene>
<feature type="region of interest" description="Disordered" evidence="2">
    <location>
        <begin position="48"/>
        <end position="144"/>
    </location>
</feature>
<name>A0AAW0SPC1_SCYPA</name>
<keyword evidence="1" id="KW-0175">Coiled coil</keyword>
<dbReference type="PANTHER" id="PTHR16768">
    <property type="entry name" value="DOWN REGULATED IN RENAL CARCINOMA 1/TU3A"/>
    <property type="match status" value="1"/>
</dbReference>
<feature type="compositionally biased region" description="Basic and acidic residues" evidence="2">
    <location>
        <begin position="70"/>
        <end position="87"/>
    </location>
</feature>
<feature type="region of interest" description="Disordered" evidence="2">
    <location>
        <begin position="1"/>
        <end position="24"/>
    </location>
</feature>
<evidence type="ECO:0000256" key="1">
    <source>
        <dbReference type="ARBA" id="ARBA00023054"/>
    </source>
</evidence>
<proteinExistence type="predicted"/>
<evidence type="ECO:0000313" key="4">
    <source>
        <dbReference type="Proteomes" id="UP001487740"/>
    </source>
</evidence>
<dbReference type="Proteomes" id="UP001487740">
    <property type="component" value="Unassembled WGS sequence"/>
</dbReference>
<dbReference type="InterPro" id="IPR009533">
    <property type="entry name" value="FAM107"/>
</dbReference>
<dbReference type="EMBL" id="JARAKH010000048">
    <property type="protein sequence ID" value="KAK8376629.1"/>
    <property type="molecule type" value="Genomic_DNA"/>
</dbReference>